<organism evidence="2 3">
    <name type="scientific">Marasmius tenuissimus</name>
    <dbReference type="NCBI Taxonomy" id="585030"/>
    <lineage>
        <taxon>Eukaryota</taxon>
        <taxon>Fungi</taxon>
        <taxon>Dikarya</taxon>
        <taxon>Basidiomycota</taxon>
        <taxon>Agaricomycotina</taxon>
        <taxon>Agaricomycetes</taxon>
        <taxon>Agaricomycetidae</taxon>
        <taxon>Agaricales</taxon>
        <taxon>Marasmiineae</taxon>
        <taxon>Marasmiaceae</taxon>
        <taxon>Marasmius</taxon>
    </lineage>
</organism>
<feature type="region of interest" description="Disordered" evidence="1">
    <location>
        <begin position="449"/>
        <end position="469"/>
    </location>
</feature>
<evidence type="ECO:0008006" key="4">
    <source>
        <dbReference type="Google" id="ProtNLM"/>
    </source>
</evidence>
<comment type="caution">
    <text evidence="2">The sequence shown here is derived from an EMBL/GenBank/DDBJ whole genome shotgun (WGS) entry which is preliminary data.</text>
</comment>
<proteinExistence type="predicted"/>
<feature type="compositionally biased region" description="Polar residues" evidence="1">
    <location>
        <begin position="7"/>
        <end position="21"/>
    </location>
</feature>
<reference evidence="2 3" key="1">
    <citation type="submission" date="2024-05" db="EMBL/GenBank/DDBJ databases">
        <title>A draft genome resource for the thread blight pathogen Marasmius tenuissimus strain MS-2.</title>
        <authorList>
            <person name="Yulfo-Soto G.E."/>
            <person name="Baruah I.K."/>
            <person name="Amoako-Attah I."/>
            <person name="Bukari Y."/>
            <person name="Meinhardt L.W."/>
            <person name="Bailey B.A."/>
            <person name="Cohen S.P."/>
        </authorList>
    </citation>
    <scope>NUCLEOTIDE SEQUENCE [LARGE SCALE GENOMIC DNA]</scope>
    <source>
        <strain evidence="2 3">MS-2</strain>
    </source>
</reference>
<feature type="compositionally biased region" description="Low complexity" evidence="1">
    <location>
        <begin position="31"/>
        <end position="43"/>
    </location>
</feature>
<dbReference type="EMBL" id="JBBXMP010000188">
    <property type="protein sequence ID" value="KAL0060171.1"/>
    <property type="molecule type" value="Genomic_DNA"/>
</dbReference>
<name>A0ABR2ZEW8_9AGAR</name>
<evidence type="ECO:0000313" key="3">
    <source>
        <dbReference type="Proteomes" id="UP001437256"/>
    </source>
</evidence>
<dbReference type="Proteomes" id="UP001437256">
    <property type="component" value="Unassembled WGS sequence"/>
</dbReference>
<evidence type="ECO:0000256" key="1">
    <source>
        <dbReference type="SAM" id="MobiDB-lite"/>
    </source>
</evidence>
<protein>
    <recommendedName>
        <fullName evidence="4">RRM domain-containing protein</fullName>
    </recommendedName>
</protein>
<feature type="region of interest" description="Disordered" evidence="1">
    <location>
        <begin position="1"/>
        <end position="43"/>
    </location>
</feature>
<gene>
    <name evidence="2" type="ORF">AAF712_013018</name>
</gene>
<keyword evidence="3" id="KW-1185">Reference proteome</keyword>
<accession>A0ABR2ZEW8</accession>
<feature type="region of interest" description="Disordered" evidence="1">
    <location>
        <begin position="62"/>
        <end position="128"/>
    </location>
</feature>
<evidence type="ECO:0000313" key="2">
    <source>
        <dbReference type="EMBL" id="KAL0060171.1"/>
    </source>
</evidence>
<sequence>MAIINEHQPSTEIAAAPSNNAGLAPNGVTVGSAPANGNGSNAAMPALASVANIAATMAPVNAAPAHAPPAAPEPASEDKDVNTLTQDDGGGSQSPTSPRKPRRTLRKTTSTTTVVEKGKAKEKDDQTDDKKWVKSTILNLKDRVDDIETMHLSLAEAVRVDQDESRTEFQSVYRTMQESQVGDLTNLARDPVIISILNTLQTLQNSVRDSNDAIRENRSAFNEMAALVATCQTRDDAMNTMASLQANIEELRATVAMPASQPAVSPGAAHTLAPLPSPSTIPPPMATWALPPVVGAQPGPITPMGGAPLSIPPVHSTPPLVRPTIPVVSPGASFNPPLSIARGKRAAEKLAERGSPKKMRQEPTVLVLVGYTEASGHPTSVAQSIIRVLNLSAHELVMANWKKNSKGFVEMYFRSVQAAHTFAKSLNAKNGGVIPELYGLSAEIIDNGDHFPTMGMGQPGPSNPGPSTR</sequence>
<feature type="compositionally biased region" description="Basic and acidic residues" evidence="1">
    <location>
        <begin position="116"/>
        <end position="128"/>
    </location>
</feature>